<dbReference type="Proteomes" id="UP000797356">
    <property type="component" value="Chromosome 6"/>
</dbReference>
<sequence>MEEVNRQDNVRMKKTSLSTYVEEKMDRHHSGKEGTMRMLDGGEGGGAMILSRWGWRHGGSFMVEFDAEALNGILERWGKKAPAWNTSGEPCSGAAIDSTIDIRNIYYNPAIKCNCSYNNQNTCHVTQLYTQTSLISPGS</sequence>
<proteinExistence type="predicted"/>
<name>A0A8K0ID29_COCNU</name>
<dbReference type="AlphaFoldDB" id="A0A8K0ID29"/>
<comment type="caution">
    <text evidence="1">The sequence shown here is derived from an EMBL/GenBank/DDBJ whole genome shotgun (WGS) entry which is preliminary data.</text>
</comment>
<protein>
    <submittedName>
        <fullName evidence="1">Uncharacterized protein</fullName>
    </submittedName>
</protein>
<keyword evidence="2" id="KW-1185">Reference proteome</keyword>
<dbReference type="OrthoDB" id="671703at2759"/>
<dbReference type="EMBL" id="CM017877">
    <property type="protein sequence ID" value="KAG1348058.1"/>
    <property type="molecule type" value="Genomic_DNA"/>
</dbReference>
<gene>
    <name evidence="1" type="ORF">COCNU_06G018870</name>
</gene>
<accession>A0A8K0ID29</accession>
<reference evidence="1" key="1">
    <citation type="journal article" date="2017" name="Gigascience">
        <title>The genome draft of coconut (Cocos nucifera).</title>
        <authorList>
            <person name="Xiao Y."/>
            <person name="Xu P."/>
            <person name="Fan H."/>
            <person name="Baudouin L."/>
            <person name="Xia W."/>
            <person name="Bocs S."/>
            <person name="Xu J."/>
            <person name="Li Q."/>
            <person name="Guo A."/>
            <person name="Zhou L."/>
            <person name="Li J."/>
            <person name="Wu Y."/>
            <person name="Ma Z."/>
            <person name="Armero A."/>
            <person name="Issali A.E."/>
            <person name="Liu N."/>
            <person name="Peng M."/>
            <person name="Yang Y."/>
        </authorList>
    </citation>
    <scope>NUCLEOTIDE SEQUENCE</scope>
    <source>
        <tissue evidence="1">Spear leaf of Hainan Tall coconut</tissue>
    </source>
</reference>
<reference evidence="1" key="2">
    <citation type="submission" date="2019-07" db="EMBL/GenBank/DDBJ databases">
        <authorList>
            <person name="Yang Y."/>
            <person name="Bocs S."/>
            <person name="Baudouin L."/>
        </authorList>
    </citation>
    <scope>NUCLEOTIDE SEQUENCE</scope>
    <source>
        <tissue evidence="1">Spear leaf of Hainan Tall coconut</tissue>
    </source>
</reference>
<evidence type="ECO:0000313" key="2">
    <source>
        <dbReference type="Proteomes" id="UP000797356"/>
    </source>
</evidence>
<organism evidence="1 2">
    <name type="scientific">Cocos nucifera</name>
    <name type="common">Coconut palm</name>
    <dbReference type="NCBI Taxonomy" id="13894"/>
    <lineage>
        <taxon>Eukaryota</taxon>
        <taxon>Viridiplantae</taxon>
        <taxon>Streptophyta</taxon>
        <taxon>Embryophyta</taxon>
        <taxon>Tracheophyta</taxon>
        <taxon>Spermatophyta</taxon>
        <taxon>Magnoliopsida</taxon>
        <taxon>Liliopsida</taxon>
        <taxon>Arecaceae</taxon>
        <taxon>Arecoideae</taxon>
        <taxon>Cocoseae</taxon>
        <taxon>Attaleinae</taxon>
        <taxon>Cocos</taxon>
    </lineage>
</organism>
<evidence type="ECO:0000313" key="1">
    <source>
        <dbReference type="EMBL" id="KAG1348058.1"/>
    </source>
</evidence>